<feature type="compositionally biased region" description="Low complexity" evidence="1">
    <location>
        <begin position="262"/>
        <end position="273"/>
    </location>
</feature>
<evidence type="ECO:0000313" key="2">
    <source>
        <dbReference type="EMBL" id="KAK2069278.1"/>
    </source>
</evidence>
<dbReference type="GO" id="GO:0003676">
    <property type="term" value="F:nucleic acid binding"/>
    <property type="evidence" value="ECO:0007669"/>
    <property type="project" value="InterPro"/>
</dbReference>
<dbReference type="AlphaFoldDB" id="A0AAD9I141"/>
<name>A0AAD9I141_9PEZI</name>
<feature type="region of interest" description="Disordered" evidence="1">
    <location>
        <begin position="45"/>
        <end position="142"/>
    </location>
</feature>
<feature type="compositionally biased region" description="Gly residues" evidence="1">
    <location>
        <begin position="333"/>
        <end position="347"/>
    </location>
</feature>
<evidence type="ECO:0000256" key="1">
    <source>
        <dbReference type="SAM" id="MobiDB-lite"/>
    </source>
</evidence>
<dbReference type="Proteomes" id="UP001217918">
    <property type="component" value="Unassembled WGS sequence"/>
</dbReference>
<dbReference type="CDD" id="cd00590">
    <property type="entry name" value="RRM_SF"/>
    <property type="match status" value="1"/>
</dbReference>
<keyword evidence="3" id="KW-1185">Reference proteome</keyword>
<dbReference type="InterPro" id="IPR012677">
    <property type="entry name" value="Nucleotide-bd_a/b_plait_sf"/>
</dbReference>
<comment type="caution">
    <text evidence="2">The sequence shown here is derived from an EMBL/GenBank/DDBJ whole genome shotgun (WGS) entry which is preliminary data.</text>
</comment>
<dbReference type="Gene3D" id="3.30.70.330">
    <property type="match status" value="1"/>
</dbReference>
<dbReference type="InterPro" id="IPR035979">
    <property type="entry name" value="RBD_domain_sf"/>
</dbReference>
<proteinExistence type="predicted"/>
<protein>
    <recommendedName>
        <fullName evidence="4">RRM domain-containing protein</fullName>
    </recommendedName>
</protein>
<feature type="compositionally biased region" description="Polar residues" evidence="1">
    <location>
        <begin position="109"/>
        <end position="128"/>
    </location>
</feature>
<reference evidence="2" key="1">
    <citation type="journal article" date="2023" name="Mol. Plant Microbe Interact.">
        <title>Elucidating the Obligate Nature and Biological Capacity of an Invasive Fungal Corn Pathogen.</title>
        <authorList>
            <person name="MacCready J.S."/>
            <person name="Roggenkamp E.M."/>
            <person name="Gdanetz K."/>
            <person name="Chilvers M.I."/>
        </authorList>
    </citation>
    <scope>NUCLEOTIDE SEQUENCE</scope>
    <source>
        <strain evidence="2">PM02</strain>
    </source>
</reference>
<gene>
    <name evidence="2" type="ORF">P8C59_003871</name>
</gene>
<accession>A0AAD9I141</accession>
<organism evidence="2 3">
    <name type="scientific">Phyllachora maydis</name>
    <dbReference type="NCBI Taxonomy" id="1825666"/>
    <lineage>
        <taxon>Eukaryota</taxon>
        <taxon>Fungi</taxon>
        <taxon>Dikarya</taxon>
        <taxon>Ascomycota</taxon>
        <taxon>Pezizomycotina</taxon>
        <taxon>Sordariomycetes</taxon>
        <taxon>Sordariomycetidae</taxon>
        <taxon>Phyllachorales</taxon>
        <taxon>Phyllachoraceae</taxon>
        <taxon>Phyllachora</taxon>
    </lineage>
</organism>
<evidence type="ECO:0000313" key="3">
    <source>
        <dbReference type="Proteomes" id="UP001217918"/>
    </source>
</evidence>
<feature type="region of interest" description="Disordered" evidence="1">
    <location>
        <begin position="262"/>
        <end position="349"/>
    </location>
</feature>
<dbReference type="SUPFAM" id="SSF54928">
    <property type="entry name" value="RNA-binding domain, RBD"/>
    <property type="match status" value="1"/>
</dbReference>
<feature type="compositionally biased region" description="Polar residues" evidence="1">
    <location>
        <begin position="290"/>
        <end position="305"/>
    </location>
</feature>
<sequence length="393" mass="41434">MDDGKVATDFQKIIENGRERKHAAVLATKIFGTRNRRASAPLKTTFGGSLASRAGVQKRVGSTATGPRGRHGPGAGNVDGEWTHDLHSPHSAPSTPRGESGRNFHQSHRNQNGAPHSSSLAARITGSNPKRAAQVGRGLDGMNGIPTEPAAARATPRQDARASFNTGLTIRGLAGPYVVVAQNFVPGTTAGDIETAFGPHGGEIISCRLVKTHPILVAEIVFRSKEGADRVIATFDNQTADGRVLQVSYKAGGYSPYVETRSAATTNTRNNGNVVDGSNGFDDAMETDTRYTNDSNRTTNGNDSSWDPPRQPRGGGGGGGLYSDSMVKSTERGGQGYEHGHGFGNGRSYGRRRGYLGGAGRVSYIDVLLSAEFLIAGGYGEAAVPRQQMTSEL</sequence>
<dbReference type="EMBL" id="JAQQPM010000003">
    <property type="protein sequence ID" value="KAK2069278.1"/>
    <property type="molecule type" value="Genomic_DNA"/>
</dbReference>
<evidence type="ECO:0008006" key="4">
    <source>
        <dbReference type="Google" id="ProtNLM"/>
    </source>
</evidence>